<comment type="caution">
    <text evidence="1">The sequence shown here is derived from an EMBL/GenBank/DDBJ whole genome shotgun (WGS) entry which is preliminary data.</text>
</comment>
<evidence type="ECO:0000313" key="1">
    <source>
        <dbReference type="EMBL" id="KKL61265.1"/>
    </source>
</evidence>
<protein>
    <submittedName>
        <fullName evidence="1">Uncharacterized protein</fullName>
    </submittedName>
</protein>
<dbReference type="AlphaFoldDB" id="A0A0F9FVB8"/>
<reference evidence="1" key="1">
    <citation type="journal article" date="2015" name="Nature">
        <title>Complex archaea that bridge the gap between prokaryotes and eukaryotes.</title>
        <authorList>
            <person name="Spang A."/>
            <person name="Saw J.H."/>
            <person name="Jorgensen S.L."/>
            <person name="Zaremba-Niedzwiedzka K."/>
            <person name="Martijn J."/>
            <person name="Lind A.E."/>
            <person name="van Eijk R."/>
            <person name="Schleper C."/>
            <person name="Guy L."/>
            <person name="Ettema T.J."/>
        </authorList>
    </citation>
    <scope>NUCLEOTIDE SEQUENCE</scope>
</reference>
<name>A0A0F9FVB8_9ZZZZ</name>
<gene>
    <name evidence="1" type="ORF">LCGC14_2197050</name>
</gene>
<organism evidence="1">
    <name type="scientific">marine sediment metagenome</name>
    <dbReference type="NCBI Taxonomy" id="412755"/>
    <lineage>
        <taxon>unclassified sequences</taxon>
        <taxon>metagenomes</taxon>
        <taxon>ecological metagenomes</taxon>
    </lineage>
</organism>
<proteinExistence type="predicted"/>
<dbReference type="EMBL" id="LAZR01028871">
    <property type="protein sequence ID" value="KKL61265.1"/>
    <property type="molecule type" value="Genomic_DNA"/>
</dbReference>
<feature type="non-terminal residue" evidence="1">
    <location>
        <position position="327"/>
    </location>
</feature>
<sequence length="327" mass="36869">MASITTNIPECSLGDCTMPVLPKRKYCSDECRKNSARRRYRKGESKTLHDPTVEERVEKEGERLRQNELKRTLTQLGRNAAKREQYVDAIKSVLDPFEPSEVFPLPPFSDDPTEVDWAVCLSDWHVGQYTAIETTDGMYEQTVAVTRLQVDKLLSALTYIFHESQGKRVRRLWIPILGDIVEGDSMRPAQLREIEIPVVKQTVEGADLLAYFIRSVSQLPGLEEVYVDIIGGNHDRTTTKPGNAGLGETDYVDTYAWLIGEMLKRAFSNDDRIEINNHESFFGVRKFGGLRHAFEHGASIRGGGGSYGGIPFYGIVNAAQKYESMLE</sequence>
<accession>A0A0F9FVB8</accession>